<geneLocation type="mitochondrion" evidence="10"/>
<keyword evidence="4 9" id="KW-0813">Transport</keyword>
<keyword evidence="5 9" id="KW-0812">Transmembrane</keyword>
<name>A0A1D9CJ22_9HYME</name>
<organism evidence="10">
    <name type="scientific">Chrysis ignita</name>
    <dbReference type="NCBI Taxonomy" id="212613"/>
    <lineage>
        <taxon>Eukaryota</taxon>
        <taxon>Metazoa</taxon>
        <taxon>Ecdysozoa</taxon>
        <taxon>Arthropoda</taxon>
        <taxon>Hexapoda</taxon>
        <taxon>Insecta</taxon>
        <taxon>Pterygota</taxon>
        <taxon>Neoptera</taxon>
        <taxon>Endopterygota</taxon>
        <taxon>Hymenoptera</taxon>
        <taxon>Apocrita</taxon>
        <taxon>Aculeata</taxon>
        <taxon>Chrysidoidea</taxon>
        <taxon>Chrysididae</taxon>
        <taxon>Chrysidinae</taxon>
        <taxon>Chrysidini</taxon>
        <taxon>Chrysis</taxon>
    </lineage>
</organism>
<keyword evidence="9" id="KW-0520">NAD</keyword>
<keyword evidence="7 9" id="KW-0472">Membrane</keyword>
<feature type="transmembrane region" description="Helical" evidence="9">
    <location>
        <begin position="6"/>
        <end position="25"/>
    </location>
</feature>
<dbReference type="GO" id="GO:0008137">
    <property type="term" value="F:NADH dehydrogenase (ubiquinone) activity"/>
    <property type="evidence" value="ECO:0007669"/>
    <property type="project" value="UniProtKB-UniRule"/>
</dbReference>
<keyword evidence="9 10" id="KW-0496">Mitochondrion</keyword>
<evidence type="ECO:0000256" key="2">
    <source>
        <dbReference type="ARBA" id="ARBA00008472"/>
    </source>
</evidence>
<comment type="similarity">
    <text evidence="2 9">Belongs to the complex I subunit 3 family.</text>
</comment>
<accession>A0A1D9CJ22</accession>
<dbReference type="InterPro" id="IPR000440">
    <property type="entry name" value="NADH_UbQ/plastoQ_OxRdtase_su3"/>
</dbReference>
<evidence type="ECO:0000313" key="10">
    <source>
        <dbReference type="EMBL" id="AOY36253.1"/>
    </source>
</evidence>
<sequence length="116" mass="14165">MYFGFLMLVLFMLISLFLIFLNFLISKKMVEDREKKSSYECGFDSFNSSRLPYSIHFFLISMIFLIFDIELSLLFPFIMIFELVKIYMFLIYLVFILIFFVGLLFEWFENSLEWKK</sequence>
<dbReference type="Gene3D" id="1.20.58.1610">
    <property type="entry name" value="NADH:ubiquinone/plastoquinone oxidoreductase, chain 3"/>
    <property type="match status" value="1"/>
</dbReference>
<dbReference type="GO" id="GO:0030964">
    <property type="term" value="C:NADH dehydrogenase complex"/>
    <property type="evidence" value="ECO:0007669"/>
    <property type="project" value="TreeGrafter"/>
</dbReference>
<dbReference type="PANTHER" id="PTHR11058:SF9">
    <property type="entry name" value="NADH-UBIQUINONE OXIDOREDUCTASE CHAIN 3"/>
    <property type="match status" value="1"/>
</dbReference>
<keyword evidence="6 9" id="KW-1133">Transmembrane helix</keyword>
<proteinExistence type="inferred from homology"/>
<feature type="transmembrane region" description="Helical" evidence="9">
    <location>
        <begin position="86"/>
        <end position="108"/>
    </location>
</feature>
<dbReference type="PANTHER" id="PTHR11058">
    <property type="entry name" value="NADH-UBIQUINONE OXIDOREDUCTASE CHAIN 3"/>
    <property type="match status" value="1"/>
</dbReference>
<keyword evidence="9" id="KW-1278">Translocase</keyword>
<keyword evidence="9" id="KW-0830">Ubiquinone</keyword>
<evidence type="ECO:0000256" key="8">
    <source>
        <dbReference type="ARBA" id="ARBA00049551"/>
    </source>
</evidence>
<evidence type="ECO:0000256" key="1">
    <source>
        <dbReference type="ARBA" id="ARBA00004370"/>
    </source>
</evidence>
<evidence type="ECO:0000256" key="7">
    <source>
        <dbReference type="ARBA" id="ARBA00023136"/>
    </source>
</evidence>
<dbReference type="EC" id="7.1.1.2" evidence="9"/>
<dbReference type="AlphaFoldDB" id="A0A1D9CJ22"/>
<comment type="function">
    <text evidence="9">Core subunit of the mitochondrial membrane respiratory chain NADH dehydrogenase (Complex I) which catalyzes electron transfer from NADH through the respiratory chain, using ubiquinone as an electron acceptor. Essential for the catalytic activity of complex I.</text>
</comment>
<reference evidence="10" key="1">
    <citation type="journal article" date="2016" name="Syst. Entomol.">
        <title>Sibling species in the Chrysis ignita complex: molecular, morphological and trophic differentiation of Baltic species, with a description of two new cryptic species (Hymenoptera: Chrysididae).</title>
        <authorList>
            <person name="Orlovskyte S."/>
            <person name="Budrys E."/>
            <person name="Budriene A."/>
            <person name="Radzeviciute R."/>
            <person name="Soon V."/>
        </authorList>
    </citation>
    <scope>NUCLEOTIDE SEQUENCE</scope>
</reference>
<evidence type="ECO:0000256" key="3">
    <source>
        <dbReference type="ARBA" id="ARBA00021007"/>
    </source>
</evidence>
<protein>
    <recommendedName>
        <fullName evidence="3 9">NADH-ubiquinone oxidoreductase chain 3</fullName>
        <ecNumber evidence="9">7.1.1.2</ecNumber>
    </recommendedName>
</protein>
<evidence type="ECO:0000256" key="6">
    <source>
        <dbReference type="ARBA" id="ARBA00022989"/>
    </source>
</evidence>
<dbReference type="InterPro" id="IPR038430">
    <property type="entry name" value="NDAH_ubi_oxred_su3_sf"/>
</dbReference>
<dbReference type="EMBL" id="KU854885">
    <property type="protein sequence ID" value="AOY36247.1"/>
    <property type="molecule type" value="Genomic_DNA"/>
</dbReference>
<keyword evidence="9" id="KW-0249">Electron transport</keyword>
<dbReference type="Pfam" id="PF00507">
    <property type="entry name" value="Oxidored_q4"/>
    <property type="match status" value="1"/>
</dbReference>
<keyword evidence="9" id="KW-0679">Respiratory chain</keyword>
<evidence type="ECO:0000256" key="5">
    <source>
        <dbReference type="ARBA" id="ARBA00022692"/>
    </source>
</evidence>
<evidence type="ECO:0000256" key="4">
    <source>
        <dbReference type="ARBA" id="ARBA00022448"/>
    </source>
</evidence>
<comment type="catalytic activity">
    <reaction evidence="8 9">
        <text>a ubiquinone + NADH + 5 H(+)(in) = a ubiquinol + NAD(+) + 4 H(+)(out)</text>
        <dbReference type="Rhea" id="RHEA:29091"/>
        <dbReference type="Rhea" id="RHEA-COMP:9565"/>
        <dbReference type="Rhea" id="RHEA-COMP:9566"/>
        <dbReference type="ChEBI" id="CHEBI:15378"/>
        <dbReference type="ChEBI" id="CHEBI:16389"/>
        <dbReference type="ChEBI" id="CHEBI:17976"/>
        <dbReference type="ChEBI" id="CHEBI:57540"/>
        <dbReference type="ChEBI" id="CHEBI:57945"/>
        <dbReference type="EC" id="7.1.1.2"/>
    </reaction>
</comment>
<comment type="subcellular location">
    <subcellularLocation>
        <location evidence="1">Membrane</location>
    </subcellularLocation>
    <subcellularLocation>
        <location evidence="9">Mitochondrion membrane</location>
        <topology evidence="9">Multi-pass membrane protein</topology>
    </subcellularLocation>
</comment>
<dbReference type="GO" id="GO:0031966">
    <property type="term" value="C:mitochondrial membrane"/>
    <property type="evidence" value="ECO:0007669"/>
    <property type="project" value="UniProtKB-SubCell"/>
</dbReference>
<evidence type="ECO:0000256" key="9">
    <source>
        <dbReference type="RuleBase" id="RU003640"/>
    </source>
</evidence>
<gene>
    <name evidence="10" type="primary">ND3</name>
</gene>
<feature type="transmembrane region" description="Helical" evidence="9">
    <location>
        <begin position="57"/>
        <end position="80"/>
    </location>
</feature>
<dbReference type="EMBL" id="KU854886">
    <property type="protein sequence ID" value="AOY36253.1"/>
    <property type="molecule type" value="Genomic_DNA"/>
</dbReference>